<name>A0A2R4MJC0_9HYPH</name>
<evidence type="ECO:0000313" key="2">
    <source>
        <dbReference type="EMBL" id="AVX06016.1"/>
    </source>
</evidence>
<sequence length="390" mass="42345">MKKIPLSLLICLMVGASGAANAQSMRDRVQDNIDAMPSIEGIFTQENVENTVVPYETNRPPEADYNHNDFDRLELEQQYQDDATGQAWTTMKDSATGRPSIDLGDDPLSLADDAVEQADSVVGGLFSSGGGVCSDEFQGGSFQGTQFCRKILSRTYESCQQDRVISVDREDDWQCSTETRNYRKNCTRNVNWVCTGTTGATCRKSKVIVSSATNSWNSAGTDITVTMPVRSNGTCNIKTDTFYVQARQGVNLSTLELSRLRFNGVAQIKVNGSIVWTYSKSGGDLNVRDRDCGKNCTAKAIYAGSTWVEDCTSSRRDQYPRHSIRTAVNVPNIGPSTESGTTITLPLSGVSNNLRIDVVRGNTSESATYMNIGVNGSCCSAFSGTVEGSC</sequence>
<evidence type="ECO:0000313" key="3">
    <source>
        <dbReference type="Proteomes" id="UP000258927"/>
    </source>
</evidence>
<dbReference type="Proteomes" id="UP000258927">
    <property type="component" value="Plasmid pHL2708X3"/>
</dbReference>
<protein>
    <recommendedName>
        <fullName evidence="4">Conjugal transfer protein TraN</fullName>
    </recommendedName>
</protein>
<organism evidence="2 3">
    <name type="scientific">Maritalea myrionectae</name>
    <dbReference type="NCBI Taxonomy" id="454601"/>
    <lineage>
        <taxon>Bacteria</taxon>
        <taxon>Pseudomonadati</taxon>
        <taxon>Pseudomonadota</taxon>
        <taxon>Alphaproteobacteria</taxon>
        <taxon>Hyphomicrobiales</taxon>
        <taxon>Devosiaceae</taxon>
        <taxon>Maritalea</taxon>
    </lineage>
</organism>
<keyword evidence="2" id="KW-0614">Plasmid</keyword>
<dbReference type="AlphaFoldDB" id="A0A2R4MJC0"/>
<geneLocation type="plasmid" evidence="3">
    <name>phl2708x3</name>
</geneLocation>
<feature type="signal peptide" evidence="1">
    <location>
        <begin position="1"/>
        <end position="22"/>
    </location>
</feature>
<keyword evidence="3" id="KW-1185">Reference proteome</keyword>
<dbReference type="RefSeq" id="WP_117396964.1">
    <property type="nucleotide sequence ID" value="NZ_CP021331.1"/>
</dbReference>
<dbReference type="KEGG" id="mmyr:MXMO3_03513"/>
<proteinExistence type="predicted"/>
<dbReference type="EMBL" id="CP021331">
    <property type="protein sequence ID" value="AVX06016.1"/>
    <property type="molecule type" value="Genomic_DNA"/>
</dbReference>
<gene>
    <name evidence="2" type="ORF">MXMO3_03513</name>
</gene>
<evidence type="ECO:0000256" key="1">
    <source>
        <dbReference type="SAM" id="SignalP"/>
    </source>
</evidence>
<accession>A0A2R4MJC0</accession>
<evidence type="ECO:0008006" key="4">
    <source>
        <dbReference type="Google" id="ProtNLM"/>
    </source>
</evidence>
<keyword evidence="1" id="KW-0732">Signal</keyword>
<feature type="chain" id="PRO_5015330223" description="Conjugal transfer protein TraN" evidence="1">
    <location>
        <begin position="23"/>
        <end position="390"/>
    </location>
</feature>
<reference evidence="2 3" key="1">
    <citation type="submission" date="2017-05" db="EMBL/GenBank/DDBJ databases">
        <title>Genome Analysis of Maritalea myrionectae HL2708#5.</title>
        <authorList>
            <consortium name="Cotde Inc.-PKNU"/>
            <person name="Jang D."/>
            <person name="Oh H.-M."/>
        </authorList>
    </citation>
    <scope>NUCLEOTIDE SEQUENCE [LARGE SCALE GENOMIC DNA]</scope>
    <source>
        <strain evidence="2 3">HL2708#5</strain>
        <plasmid evidence="3">phl2708x3</plasmid>
    </source>
</reference>